<dbReference type="RefSeq" id="WP_150416384.1">
    <property type="nucleotide sequence ID" value="NZ_VYQF01000007.1"/>
</dbReference>
<protein>
    <submittedName>
        <fullName evidence="2">Uncharacterized protein</fullName>
    </submittedName>
</protein>
<gene>
    <name evidence="2" type="ORF">FW778_18700</name>
</gene>
<feature type="region of interest" description="Disordered" evidence="1">
    <location>
        <begin position="282"/>
        <end position="335"/>
    </location>
</feature>
<dbReference type="Proteomes" id="UP000326903">
    <property type="component" value="Unassembled WGS sequence"/>
</dbReference>
<reference evidence="2 3" key="1">
    <citation type="submission" date="2019-09" db="EMBL/GenBank/DDBJ databases">
        <title>Draft genome sequence of Ginsengibacter sp. BR5-29.</title>
        <authorList>
            <person name="Im W.-T."/>
        </authorList>
    </citation>
    <scope>NUCLEOTIDE SEQUENCE [LARGE SCALE GENOMIC DNA]</scope>
    <source>
        <strain evidence="2 3">BR5-29</strain>
    </source>
</reference>
<evidence type="ECO:0000313" key="2">
    <source>
        <dbReference type="EMBL" id="KAA9036643.1"/>
    </source>
</evidence>
<evidence type="ECO:0000256" key="1">
    <source>
        <dbReference type="SAM" id="MobiDB-lite"/>
    </source>
</evidence>
<organism evidence="2 3">
    <name type="scientific">Ginsengibacter hankyongi</name>
    <dbReference type="NCBI Taxonomy" id="2607284"/>
    <lineage>
        <taxon>Bacteria</taxon>
        <taxon>Pseudomonadati</taxon>
        <taxon>Bacteroidota</taxon>
        <taxon>Chitinophagia</taxon>
        <taxon>Chitinophagales</taxon>
        <taxon>Chitinophagaceae</taxon>
        <taxon>Ginsengibacter</taxon>
    </lineage>
</organism>
<keyword evidence="3" id="KW-1185">Reference proteome</keyword>
<dbReference type="EMBL" id="VYQF01000007">
    <property type="protein sequence ID" value="KAA9036643.1"/>
    <property type="molecule type" value="Genomic_DNA"/>
</dbReference>
<accession>A0A5J5IG55</accession>
<proteinExistence type="predicted"/>
<sequence>MNKLWLFLISFLSIGNWSFSQISRTEMKAFQKKEDSLKAVALKIIQGRTAEERFAADSQFTKIFVRALKIRNSFYYPFDSLITISKLVPEDSTFKIFTWQMVINENVTRQHGAIQMRTADGSLKLFPLIDKSDITKDAEDTIGNNFGWMGAVYYKIIEKQAFGNNYYTLLGYDENNISSNKKVIEILTFKDGQPIFGGSYFSFQDNSVIKKYRARYIMEYKKNASPRLTYDPDQDMIIYEHLISESGEPQKKYTYIPDGDYEGLVWRDGKWVHIQKVFTQKTPEGQEPLPQPVLDAKGNIDESKLSNRRPQNDEDVNDSIPSVNVPKVPSKNSKD</sequence>
<dbReference type="AlphaFoldDB" id="A0A5J5IG55"/>
<comment type="caution">
    <text evidence="2">The sequence shown here is derived from an EMBL/GenBank/DDBJ whole genome shotgun (WGS) entry which is preliminary data.</text>
</comment>
<name>A0A5J5IG55_9BACT</name>
<evidence type="ECO:0000313" key="3">
    <source>
        <dbReference type="Proteomes" id="UP000326903"/>
    </source>
</evidence>